<accession>A0A1G4GZ75</accession>
<dbReference type="EMBL" id="LT615248">
    <property type="protein sequence ID" value="SCO67912.1"/>
    <property type="molecule type" value="Genomic_DNA"/>
</dbReference>
<sequence length="837" mass="99611">MKKETVTKNEPKSKLYRLYDQFDNAEKSSNSNKLCDVTNEELGIQSETESNSKDKITELCRKMEYIIENFNKLCSASSYQNCQHSCKPFIYWLYGKINEDNYNIFYIQWIYNKLQILLEKLVFENDKKYTFDRHYSRVFDMEELQNKKLLYDFFEHYDNIKIILKRENNNVEEYCQYIKYIFELHKKIQQLYNLTSFSSYRNELEKFKKKFNQDELTLLKNRCRDDHKNPLFRVDSITAYELSEKQRKVLKHTHEYNIFDDLSEYQKMIQNSELKTYSVQKCTNCCNTLNKEGTSEDNKIKSFCESFITYTLNLYNDSKINSFVRSKYITYLNYWLNMELKKENKTVKNFMQILDQHLKEGSYEHVVYNELKDKLFDMDSDLYEELHILYNLYINYNKLDDAIKERELCKEHTKQCVDFFNKGIDTYSKTNTSKFYKELVNFWIKYNKVKSKRNGCKDKEILDLPSVNLLIPYAKDKTSKKATHSCQTIKGCNINVFPQRNHLHENTLKILTAHTKYKKLDDESVDENTCTKYCEIPNPLEKNKEAFNLLLAKHATNLEKLSNILTDTSSDDRCSYLLYWTYDKMLSIFNKSTDISQYHSIINKLNDTIIKINTDLTSDKTCPYLISRNIDEWEKEKDMHDYFKNHQKISECNKAESGNCNQYCDYLNYINELYMNYINVCCTCYTNPTSDCIDMCPNYFKCKKEYYPPDLISKLGCPNTNTNPTKSVDEVFADLIIDSDVIRKTNMPYLGTFTKLLSDPFNAIMLQGIASIGVFFIFFLFYKFTPLRSLMNKKKQQKNISTNNSHVEPRKKLIYNSESPPKKANNKRIRVAYHSTN</sequence>
<proteinExistence type="predicted"/>
<gene>
    <name evidence="2" type="ORF">PVT01_100038100</name>
</gene>
<keyword evidence="1" id="KW-0812">Transmembrane</keyword>
<evidence type="ECO:0000313" key="2">
    <source>
        <dbReference type="EMBL" id="SCO67912.1"/>
    </source>
</evidence>
<dbReference type="VEuPathDB" id="PlasmoDB:PVX_097542"/>
<dbReference type="AlphaFoldDB" id="A0A1G4GZ75"/>
<dbReference type="InterPro" id="IPR008780">
    <property type="entry name" value="Plasmodium_Vir"/>
</dbReference>
<dbReference type="Pfam" id="PF05795">
    <property type="entry name" value="Plasmodium_Vir"/>
    <property type="match status" value="3"/>
</dbReference>
<name>A0A1G4GZ75_PLAVI</name>
<protein>
    <submittedName>
        <fullName evidence="2">VIR protein</fullName>
    </submittedName>
</protein>
<dbReference type="VEuPathDB" id="PlasmoDB:PVPAM_100041400"/>
<organism evidence="2 3">
    <name type="scientific">Plasmodium vivax</name>
    <name type="common">malaria parasite P. vivax</name>
    <dbReference type="NCBI Taxonomy" id="5855"/>
    <lineage>
        <taxon>Eukaryota</taxon>
        <taxon>Sar</taxon>
        <taxon>Alveolata</taxon>
        <taxon>Apicomplexa</taxon>
        <taxon>Aconoidasida</taxon>
        <taxon>Haemosporida</taxon>
        <taxon>Plasmodiidae</taxon>
        <taxon>Plasmodium</taxon>
        <taxon>Plasmodium (Plasmodium)</taxon>
    </lineage>
</organism>
<reference evidence="2 3" key="1">
    <citation type="submission" date="2016-07" db="EMBL/GenBank/DDBJ databases">
        <authorList>
            <consortium name="Pathogen Informatics"/>
        </authorList>
    </citation>
    <scope>NUCLEOTIDE SEQUENCE [LARGE SCALE GENOMIC DNA]</scope>
</reference>
<evidence type="ECO:0000256" key="1">
    <source>
        <dbReference type="SAM" id="Phobius"/>
    </source>
</evidence>
<keyword evidence="1" id="KW-0472">Membrane</keyword>
<evidence type="ECO:0000313" key="3">
    <source>
        <dbReference type="Proteomes" id="UP000196402"/>
    </source>
</evidence>
<dbReference type="Proteomes" id="UP000196402">
    <property type="component" value="Chromosome 10"/>
</dbReference>
<keyword evidence="1" id="KW-1133">Transmembrane helix</keyword>
<dbReference type="VEuPathDB" id="PlasmoDB:PVP01_1034900"/>
<feature type="transmembrane region" description="Helical" evidence="1">
    <location>
        <begin position="764"/>
        <end position="785"/>
    </location>
</feature>
<dbReference type="VEuPathDB" id="PlasmoDB:PVW1_100058900"/>